<dbReference type="InterPro" id="IPR003439">
    <property type="entry name" value="ABC_transporter-like_ATP-bd"/>
</dbReference>
<name>A0A948RZD8_UNCEI</name>
<evidence type="ECO:0000256" key="4">
    <source>
        <dbReference type="ARBA" id="ARBA00022840"/>
    </source>
</evidence>
<proteinExistence type="inferred from homology"/>
<accession>A0A948RZD8</accession>
<dbReference type="PANTHER" id="PTHR42734:SF17">
    <property type="entry name" value="METAL TRANSPORT SYSTEM ATP-BINDING PROTEIN TM_0124-RELATED"/>
    <property type="match status" value="1"/>
</dbReference>
<dbReference type="FunFam" id="3.40.50.300:FF:000134">
    <property type="entry name" value="Iron-enterobactin ABC transporter ATP-binding protein"/>
    <property type="match status" value="1"/>
</dbReference>
<keyword evidence="4 6" id="KW-0067">ATP-binding</keyword>
<dbReference type="SUPFAM" id="SSF52540">
    <property type="entry name" value="P-loop containing nucleoside triphosphate hydrolases"/>
    <property type="match status" value="1"/>
</dbReference>
<dbReference type="PANTHER" id="PTHR42734">
    <property type="entry name" value="METAL TRANSPORT SYSTEM ATP-BINDING PROTEIN TM_0124-RELATED"/>
    <property type="match status" value="1"/>
</dbReference>
<protein>
    <submittedName>
        <fullName evidence="6">Metal ABC transporter ATP-binding protein</fullName>
    </submittedName>
</protein>
<evidence type="ECO:0000256" key="1">
    <source>
        <dbReference type="ARBA" id="ARBA00005417"/>
    </source>
</evidence>
<dbReference type="GO" id="GO:0005524">
    <property type="term" value="F:ATP binding"/>
    <property type="evidence" value="ECO:0007669"/>
    <property type="project" value="UniProtKB-KW"/>
</dbReference>
<gene>
    <name evidence="6" type="ORF">KJ970_19975</name>
</gene>
<dbReference type="CDD" id="cd03235">
    <property type="entry name" value="ABC_Metallic_Cations"/>
    <property type="match status" value="1"/>
</dbReference>
<dbReference type="EMBL" id="JAHJDP010000117">
    <property type="protein sequence ID" value="MBU2693201.1"/>
    <property type="molecule type" value="Genomic_DNA"/>
</dbReference>
<dbReference type="PROSITE" id="PS50893">
    <property type="entry name" value="ABC_TRANSPORTER_2"/>
    <property type="match status" value="1"/>
</dbReference>
<comment type="caution">
    <text evidence="6">The sequence shown here is derived from an EMBL/GenBank/DDBJ whole genome shotgun (WGS) entry which is preliminary data.</text>
</comment>
<keyword evidence="2" id="KW-0813">Transport</keyword>
<evidence type="ECO:0000313" key="7">
    <source>
        <dbReference type="Proteomes" id="UP000777784"/>
    </source>
</evidence>
<sequence length="249" mass="27228">MEPVIVFKNLSFSYGSFPVLQNIDLTIERGEFLGVVGPNAGGKSTLLKIALGLLEPSSGSVTVLGRRASQGREAIGYVPQRATAVRDFPISVEETVLLGRLSATHLIGGYRQEDRAAAELAMNEAQILDIRSRPLGNLSGGQFQRVLIARALAGEPKILMFDEPTANIDPHVEKSIFDLLRQLNERMTIIVVSHDIGFISQYVTRVACLNKTLVCHRTSALTGETIERIYGSDIHLIDHKHHLGPEPPS</sequence>
<keyword evidence="3" id="KW-0547">Nucleotide-binding</keyword>
<evidence type="ECO:0000256" key="2">
    <source>
        <dbReference type="ARBA" id="ARBA00022448"/>
    </source>
</evidence>
<evidence type="ECO:0000313" key="6">
    <source>
        <dbReference type="EMBL" id="MBU2693201.1"/>
    </source>
</evidence>
<dbReference type="Gene3D" id="3.40.50.300">
    <property type="entry name" value="P-loop containing nucleotide triphosphate hydrolases"/>
    <property type="match status" value="1"/>
</dbReference>
<dbReference type="Pfam" id="PF00005">
    <property type="entry name" value="ABC_tran"/>
    <property type="match status" value="1"/>
</dbReference>
<dbReference type="Proteomes" id="UP000777784">
    <property type="component" value="Unassembled WGS sequence"/>
</dbReference>
<comment type="similarity">
    <text evidence="1">Belongs to the ABC transporter superfamily.</text>
</comment>
<evidence type="ECO:0000259" key="5">
    <source>
        <dbReference type="PROSITE" id="PS50893"/>
    </source>
</evidence>
<reference evidence="6" key="1">
    <citation type="submission" date="2021-05" db="EMBL/GenBank/DDBJ databases">
        <title>Energy efficiency and biological interactions define the core microbiome of deep oligotrophic groundwater.</title>
        <authorList>
            <person name="Mehrshad M."/>
            <person name="Lopez-Fernandez M."/>
            <person name="Bell E."/>
            <person name="Bernier-Latmani R."/>
            <person name="Bertilsson S."/>
            <person name="Dopson M."/>
        </authorList>
    </citation>
    <scope>NUCLEOTIDE SEQUENCE</scope>
    <source>
        <strain evidence="6">Modern_marine.mb.64</strain>
    </source>
</reference>
<dbReference type="InterPro" id="IPR027417">
    <property type="entry name" value="P-loop_NTPase"/>
</dbReference>
<dbReference type="InterPro" id="IPR017871">
    <property type="entry name" value="ABC_transporter-like_CS"/>
</dbReference>
<dbReference type="InterPro" id="IPR003593">
    <property type="entry name" value="AAA+_ATPase"/>
</dbReference>
<dbReference type="InterPro" id="IPR050153">
    <property type="entry name" value="Metal_Ion_Import_ABC"/>
</dbReference>
<dbReference type="AlphaFoldDB" id="A0A948RZD8"/>
<dbReference type="PROSITE" id="PS00211">
    <property type="entry name" value="ABC_TRANSPORTER_1"/>
    <property type="match status" value="1"/>
</dbReference>
<organism evidence="6 7">
    <name type="scientific">Eiseniibacteriota bacterium</name>
    <dbReference type="NCBI Taxonomy" id="2212470"/>
    <lineage>
        <taxon>Bacteria</taxon>
        <taxon>Candidatus Eiseniibacteriota</taxon>
    </lineage>
</organism>
<feature type="domain" description="ABC transporter" evidence="5">
    <location>
        <begin position="5"/>
        <end position="236"/>
    </location>
</feature>
<dbReference type="SMART" id="SM00382">
    <property type="entry name" value="AAA"/>
    <property type="match status" value="1"/>
</dbReference>
<dbReference type="GO" id="GO:0016887">
    <property type="term" value="F:ATP hydrolysis activity"/>
    <property type="evidence" value="ECO:0007669"/>
    <property type="project" value="InterPro"/>
</dbReference>
<evidence type="ECO:0000256" key="3">
    <source>
        <dbReference type="ARBA" id="ARBA00022741"/>
    </source>
</evidence>